<dbReference type="Proteomes" id="UP001519460">
    <property type="component" value="Unassembled WGS sequence"/>
</dbReference>
<evidence type="ECO:0000313" key="2">
    <source>
        <dbReference type="Proteomes" id="UP001519460"/>
    </source>
</evidence>
<dbReference type="EMBL" id="JACVVK020000135">
    <property type="protein sequence ID" value="KAK7489660.1"/>
    <property type="molecule type" value="Genomic_DNA"/>
</dbReference>
<sequence>MISGDSGAYASIREPAVMSYKCRRKHISFTYLCFLRRDRLGFKTQDSELETDVSLHVIKGSSGWWRERKPGDANENMSYEKQHASCFLLYTTPHPQSG</sequence>
<protein>
    <submittedName>
        <fullName evidence="1">Uncharacterized protein</fullName>
    </submittedName>
</protein>
<comment type="caution">
    <text evidence="1">The sequence shown here is derived from an EMBL/GenBank/DDBJ whole genome shotgun (WGS) entry which is preliminary data.</text>
</comment>
<gene>
    <name evidence="1" type="ORF">BaRGS_00019055</name>
</gene>
<dbReference type="AlphaFoldDB" id="A0ABD0KQV1"/>
<evidence type="ECO:0000313" key="1">
    <source>
        <dbReference type="EMBL" id="KAK7489660.1"/>
    </source>
</evidence>
<keyword evidence="2" id="KW-1185">Reference proteome</keyword>
<name>A0ABD0KQV1_9CAEN</name>
<accession>A0ABD0KQV1</accession>
<organism evidence="1 2">
    <name type="scientific">Batillaria attramentaria</name>
    <dbReference type="NCBI Taxonomy" id="370345"/>
    <lineage>
        <taxon>Eukaryota</taxon>
        <taxon>Metazoa</taxon>
        <taxon>Spiralia</taxon>
        <taxon>Lophotrochozoa</taxon>
        <taxon>Mollusca</taxon>
        <taxon>Gastropoda</taxon>
        <taxon>Caenogastropoda</taxon>
        <taxon>Sorbeoconcha</taxon>
        <taxon>Cerithioidea</taxon>
        <taxon>Batillariidae</taxon>
        <taxon>Batillaria</taxon>
    </lineage>
</organism>
<reference evidence="1 2" key="1">
    <citation type="journal article" date="2023" name="Sci. Data">
        <title>Genome assembly of the Korean intertidal mud-creeper Batillaria attramentaria.</title>
        <authorList>
            <person name="Patra A.K."/>
            <person name="Ho P.T."/>
            <person name="Jun S."/>
            <person name="Lee S.J."/>
            <person name="Kim Y."/>
            <person name="Won Y.J."/>
        </authorList>
    </citation>
    <scope>NUCLEOTIDE SEQUENCE [LARGE SCALE GENOMIC DNA]</scope>
    <source>
        <strain evidence="1">Wonlab-2016</strain>
    </source>
</reference>
<proteinExistence type="predicted"/>